<feature type="transmembrane region" description="Helical" evidence="5">
    <location>
        <begin position="380"/>
        <end position="400"/>
    </location>
</feature>
<feature type="transmembrane region" description="Helical" evidence="5">
    <location>
        <begin position="325"/>
        <end position="344"/>
    </location>
</feature>
<evidence type="ECO:0000256" key="1">
    <source>
        <dbReference type="ARBA" id="ARBA00004141"/>
    </source>
</evidence>
<evidence type="ECO:0000313" key="8">
    <source>
        <dbReference type="Proteomes" id="UP001178354"/>
    </source>
</evidence>
<dbReference type="Pfam" id="PF04932">
    <property type="entry name" value="Wzy_C"/>
    <property type="match status" value="1"/>
</dbReference>
<feature type="transmembrane region" description="Helical" evidence="5">
    <location>
        <begin position="39"/>
        <end position="58"/>
    </location>
</feature>
<feature type="transmembrane region" description="Helical" evidence="5">
    <location>
        <begin position="128"/>
        <end position="148"/>
    </location>
</feature>
<dbReference type="AlphaFoldDB" id="A0AAW8B2K1"/>
<dbReference type="InterPro" id="IPR051533">
    <property type="entry name" value="WaaL-like"/>
</dbReference>
<dbReference type="GO" id="GO:0016874">
    <property type="term" value="F:ligase activity"/>
    <property type="evidence" value="ECO:0007669"/>
    <property type="project" value="UniProtKB-KW"/>
</dbReference>
<evidence type="ECO:0000256" key="3">
    <source>
        <dbReference type="ARBA" id="ARBA00022989"/>
    </source>
</evidence>
<sequence>MQNFLDDKLFKALFFIMSVGLFIQLAGKTFYSSSSANGVHVYLLLILPSLILVVGAGLKKKNFLSSEAIFFLTATGFFLFFCSLSAAWSDTNESVAYVLRKSLVIMLYLFGVIYLVTVATWQQIKTFLIFLCYISALGAVISLGYQLLVLDESLGWRTFRIYSMGYKGWIDIGYPVIAGIYFGFFAVLTVVLLGLREESKLQNLLLLVAILVMLPYIFQTFSRTSWVAGALAVVYLTAVYRHHTIFALGIVFGIACVVMGVIFYDEIVVELTKKQLSGRPIIWIWTLGEFLNHPVVGHGFDHSFWPEKPFAHAHNFFLQVMFEQGLVGLFFFLAMLSSVFVAVWKHRKARWVLASFSLVVYILVAMQVEIQHVITRPGLFWTVFWFPLALVMGLVNRVYFNQAEQSEI</sequence>
<dbReference type="EMBL" id="JAUUUU010000001">
    <property type="protein sequence ID" value="MDP1520156.1"/>
    <property type="molecule type" value="Genomic_DNA"/>
</dbReference>
<feature type="transmembrane region" description="Helical" evidence="5">
    <location>
        <begin position="245"/>
        <end position="264"/>
    </location>
</feature>
<feature type="transmembrane region" description="Helical" evidence="5">
    <location>
        <begin position="224"/>
        <end position="240"/>
    </location>
</feature>
<feature type="transmembrane region" description="Helical" evidence="5">
    <location>
        <begin position="172"/>
        <end position="194"/>
    </location>
</feature>
<keyword evidence="3 5" id="KW-1133">Transmembrane helix</keyword>
<accession>A0AAW8B2K1</accession>
<evidence type="ECO:0000256" key="4">
    <source>
        <dbReference type="ARBA" id="ARBA00023136"/>
    </source>
</evidence>
<organism evidence="7 8">
    <name type="scientific">Porticoccus litoralis</name>
    <dbReference type="NCBI Taxonomy" id="434086"/>
    <lineage>
        <taxon>Bacteria</taxon>
        <taxon>Pseudomonadati</taxon>
        <taxon>Pseudomonadota</taxon>
        <taxon>Gammaproteobacteria</taxon>
        <taxon>Cellvibrionales</taxon>
        <taxon>Porticoccaceae</taxon>
        <taxon>Porticoccus</taxon>
    </lineage>
</organism>
<evidence type="ECO:0000313" key="7">
    <source>
        <dbReference type="EMBL" id="MDP1520156.1"/>
    </source>
</evidence>
<feature type="transmembrane region" description="Helical" evidence="5">
    <location>
        <begin position="351"/>
        <end position="368"/>
    </location>
</feature>
<keyword evidence="2 5" id="KW-0812">Transmembrane</keyword>
<feature type="transmembrane region" description="Helical" evidence="5">
    <location>
        <begin position="9"/>
        <end position="27"/>
    </location>
</feature>
<reference evidence="7" key="2">
    <citation type="submission" date="2023-08" db="EMBL/GenBank/DDBJ databases">
        <authorList>
            <person name="Luo J."/>
        </authorList>
    </citation>
    <scope>NUCLEOTIDE SEQUENCE</scope>
    <source>
        <strain evidence="7">DSM 25064</strain>
    </source>
</reference>
<dbReference type="GO" id="GO:0016020">
    <property type="term" value="C:membrane"/>
    <property type="evidence" value="ECO:0007669"/>
    <property type="project" value="UniProtKB-SubCell"/>
</dbReference>
<dbReference type="InterPro" id="IPR007016">
    <property type="entry name" value="O-antigen_ligase-rel_domated"/>
</dbReference>
<feature type="transmembrane region" description="Helical" evidence="5">
    <location>
        <begin position="103"/>
        <end position="121"/>
    </location>
</feature>
<feature type="transmembrane region" description="Helical" evidence="5">
    <location>
        <begin position="70"/>
        <end position="88"/>
    </location>
</feature>
<dbReference type="Proteomes" id="UP001178354">
    <property type="component" value="Unassembled WGS sequence"/>
</dbReference>
<dbReference type="RefSeq" id="WP_305169694.1">
    <property type="nucleotide sequence ID" value="NZ_JAUUUU010000001.1"/>
</dbReference>
<proteinExistence type="predicted"/>
<evidence type="ECO:0000259" key="6">
    <source>
        <dbReference type="Pfam" id="PF04932"/>
    </source>
</evidence>
<feature type="transmembrane region" description="Helical" evidence="5">
    <location>
        <begin position="201"/>
        <end position="218"/>
    </location>
</feature>
<protein>
    <submittedName>
        <fullName evidence="7">O-antigen ligase family protein</fullName>
    </submittedName>
</protein>
<dbReference type="PANTHER" id="PTHR37422">
    <property type="entry name" value="TEICHURONIC ACID BIOSYNTHESIS PROTEIN TUAE"/>
    <property type="match status" value="1"/>
</dbReference>
<name>A0AAW8B2K1_9GAMM</name>
<reference evidence="7" key="1">
    <citation type="journal article" date="2010" name="Int. J. Syst. Evol. Microbiol.">
        <title>Porticoccus litoralis gen. nov., sp. nov., a gammaproteobacterium isolated from the Yellow Sea.</title>
        <authorList>
            <person name="Oh H.M."/>
            <person name="Kim H."/>
            <person name="Kim K.M."/>
            <person name="Min G.S."/>
            <person name="Cho J.C."/>
        </authorList>
    </citation>
    <scope>NUCLEOTIDE SEQUENCE</scope>
    <source>
        <strain evidence="7">DSM 25064</strain>
    </source>
</reference>
<evidence type="ECO:0000256" key="5">
    <source>
        <dbReference type="SAM" id="Phobius"/>
    </source>
</evidence>
<gene>
    <name evidence="7" type="ORF">Q8A57_04155</name>
</gene>
<keyword evidence="8" id="KW-1185">Reference proteome</keyword>
<feature type="domain" description="O-antigen ligase-related" evidence="6">
    <location>
        <begin position="209"/>
        <end position="333"/>
    </location>
</feature>
<evidence type="ECO:0000256" key="2">
    <source>
        <dbReference type="ARBA" id="ARBA00022692"/>
    </source>
</evidence>
<comment type="caution">
    <text evidence="7">The sequence shown here is derived from an EMBL/GenBank/DDBJ whole genome shotgun (WGS) entry which is preliminary data.</text>
</comment>
<keyword evidence="4 5" id="KW-0472">Membrane</keyword>
<comment type="subcellular location">
    <subcellularLocation>
        <location evidence="1">Membrane</location>
        <topology evidence="1">Multi-pass membrane protein</topology>
    </subcellularLocation>
</comment>
<dbReference type="PANTHER" id="PTHR37422:SF13">
    <property type="entry name" value="LIPOPOLYSACCHARIDE BIOSYNTHESIS PROTEIN PA4999-RELATED"/>
    <property type="match status" value="1"/>
</dbReference>
<keyword evidence="7" id="KW-0436">Ligase</keyword>